<dbReference type="UniPathway" id="UPA00391"/>
<comment type="similarity">
    <text evidence="2">Belongs to the PTPS family. QueD subfamily.</text>
</comment>
<dbReference type="AlphaFoldDB" id="F1T3U8"/>
<dbReference type="InterPro" id="IPR038418">
    <property type="entry name" value="6-PTP_synth/QueD_sf"/>
</dbReference>
<evidence type="ECO:0000256" key="3">
    <source>
        <dbReference type="ARBA" id="ARBA00012982"/>
    </source>
</evidence>
<comment type="pathway">
    <text evidence="1">Purine metabolism; 7-cyano-7-deazaguanine biosynthesis.</text>
</comment>
<evidence type="ECO:0000256" key="1">
    <source>
        <dbReference type="ARBA" id="ARBA00005061"/>
    </source>
</evidence>
<evidence type="ECO:0000256" key="4">
    <source>
        <dbReference type="ARBA" id="ARBA00018141"/>
    </source>
</evidence>
<comment type="caution">
    <text evidence="7">The sequence shown here is derived from an EMBL/GenBank/DDBJ whole genome shotgun (WGS) entry which is preliminary data.</text>
</comment>
<reference evidence="7 8" key="1">
    <citation type="submission" date="2011-02" db="EMBL/GenBank/DDBJ databases">
        <authorList>
            <person name="Muzny D."/>
            <person name="Qin X."/>
            <person name="Buhay C."/>
            <person name="Dugan-Rocha S."/>
            <person name="Ding Y."/>
            <person name="Chen G."/>
            <person name="Hawes A."/>
            <person name="Holder M."/>
            <person name="Jhangiani S."/>
            <person name="Johnson A."/>
            <person name="Khan Z."/>
            <person name="Li Z."/>
            <person name="Liu W."/>
            <person name="Liu X."/>
            <person name="Perez L."/>
            <person name="Shen H."/>
            <person name="Wang Q."/>
            <person name="Watt J."/>
            <person name="Xi L."/>
            <person name="Xin Y."/>
            <person name="Zhou J."/>
            <person name="Deng J."/>
            <person name="Jiang H."/>
            <person name="Liu Y."/>
            <person name="Qu J."/>
            <person name="Song X.-Z."/>
            <person name="Zhang L."/>
            <person name="Villasana D."/>
            <person name="Johnson A."/>
            <person name="Liu J."/>
            <person name="Liyanage D."/>
            <person name="Lorensuhewa L."/>
            <person name="Robinson T."/>
            <person name="Song A."/>
            <person name="Song B.-B."/>
            <person name="Dinh H."/>
            <person name="Thornton R."/>
            <person name="Coyle M."/>
            <person name="Francisco L."/>
            <person name="Jackson L."/>
            <person name="Javaid M."/>
            <person name="Korchina V."/>
            <person name="Kovar C."/>
            <person name="Mata R."/>
            <person name="Mathew T."/>
            <person name="Ngo R."/>
            <person name="Nguyen L."/>
            <person name="Nguyen N."/>
            <person name="Okwuonu G."/>
            <person name="Ongeri F."/>
            <person name="Pham C."/>
            <person name="Simmons D."/>
            <person name="Wilczek-Boney K."/>
            <person name="Hale W."/>
            <person name="Jakkamsetti A."/>
            <person name="Pham P."/>
            <person name="Ruth R."/>
            <person name="San Lucas F."/>
            <person name="Warren J."/>
            <person name="Zhang J."/>
            <person name="Zhao Z."/>
            <person name="Zhou C."/>
            <person name="Zhu D."/>
            <person name="Lee S."/>
            <person name="Bess C."/>
            <person name="Blankenburg K."/>
            <person name="Forbes L."/>
            <person name="Fu Q."/>
            <person name="Gubbala S."/>
            <person name="Hirani K."/>
            <person name="Jayaseelan J.C."/>
            <person name="Lara F."/>
            <person name="Munidasa M."/>
            <person name="Palculict T."/>
            <person name="Patil S."/>
            <person name="Pu L.-L."/>
            <person name="Saada N."/>
            <person name="Tang L."/>
            <person name="Weissenberger G."/>
            <person name="Zhu Y."/>
            <person name="Hemphill L."/>
            <person name="Shang Y."/>
            <person name="Youmans B."/>
            <person name="Ayvaz T."/>
            <person name="Ross M."/>
            <person name="Santibanez J."/>
            <person name="Aqrawi P."/>
            <person name="Gross S."/>
            <person name="Joshi V."/>
            <person name="Fowler G."/>
            <person name="Nazareth L."/>
            <person name="Reid J."/>
            <person name="Worley K."/>
            <person name="Petrosino J."/>
            <person name="Highlander S."/>
            <person name="Gibbs R."/>
        </authorList>
    </citation>
    <scope>NUCLEOTIDE SEQUENCE [LARGE SCALE GENOMIC DNA]</scope>
    <source>
        <strain evidence="7 8">DSM 15829</strain>
    </source>
</reference>
<evidence type="ECO:0000256" key="5">
    <source>
        <dbReference type="ARBA" id="ARBA00031449"/>
    </source>
</evidence>
<dbReference type="InterPro" id="IPR007115">
    <property type="entry name" value="6-PTP_synth/QueD"/>
</dbReference>
<dbReference type="GO" id="GO:0070497">
    <property type="term" value="F:6-carboxytetrahydropterin synthase activity"/>
    <property type="evidence" value="ECO:0007669"/>
    <property type="project" value="UniProtKB-EC"/>
</dbReference>
<dbReference type="Proteomes" id="UP000005947">
    <property type="component" value="Unassembled WGS sequence"/>
</dbReference>
<evidence type="ECO:0000256" key="6">
    <source>
        <dbReference type="ARBA" id="ARBA00048807"/>
    </source>
</evidence>
<evidence type="ECO:0000313" key="8">
    <source>
        <dbReference type="Proteomes" id="UP000005947"/>
    </source>
</evidence>
<evidence type="ECO:0000256" key="2">
    <source>
        <dbReference type="ARBA" id="ARBA00008900"/>
    </source>
</evidence>
<dbReference type="SUPFAM" id="SSF55620">
    <property type="entry name" value="Tetrahydrobiopterin biosynthesis enzymes-like"/>
    <property type="match status" value="1"/>
</dbReference>
<dbReference type="Pfam" id="PF01242">
    <property type="entry name" value="PTPS"/>
    <property type="match status" value="1"/>
</dbReference>
<dbReference type="PANTHER" id="PTHR12589">
    <property type="entry name" value="PYRUVOYL TETRAHYDROBIOPTERIN SYNTHASE"/>
    <property type="match status" value="1"/>
</dbReference>
<gene>
    <name evidence="7" type="ORF">HMPREF0091_10339</name>
</gene>
<keyword evidence="8" id="KW-1185">Reference proteome</keyword>
<accession>F1T3U8</accession>
<dbReference type="EMBL" id="ACGK02000001">
    <property type="protein sequence ID" value="EGF23392.1"/>
    <property type="molecule type" value="Genomic_DNA"/>
</dbReference>
<protein>
    <recommendedName>
        <fullName evidence="4">6-carboxy-5,6,7,8-tetrahydropterin synthase</fullName>
        <ecNumber evidence="3">4.1.2.50</ecNumber>
    </recommendedName>
    <alternativeName>
        <fullName evidence="5">Queuosine biosynthesis protein QueD</fullName>
    </alternativeName>
</protein>
<dbReference type="EC" id="4.1.2.50" evidence="3"/>
<dbReference type="Gene3D" id="3.30.479.10">
    <property type="entry name" value="6-pyruvoyl tetrahydropterin synthase/QueD"/>
    <property type="match status" value="1"/>
</dbReference>
<evidence type="ECO:0000313" key="7">
    <source>
        <dbReference type="EMBL" id="EGF23392.1"/>
    </source>
</evidence>
<organism evidence="7 8">
    <name type="scientific">Fannyhessea vaginae DSM 15829</name>
    <dbReference type="NCBI Taxonomy" id="525256"/>
    <lineage>
        <taxon>Bacteria</taxon>
        <taxon>Bacillati</taxon>
        <taxon>Actinomycetota</taxon>
        <taxon>Coriobacteriia</taxon>
        <taxon>Coriobacteriales</taxon>
        <taxon>Atopobiaceae</taxon>
        <taxon>Fannyhessea</taxon>
    </lineage>
</organism>
<sequence length="154" mass="17962">MLVDNAQSLEGGVYMGFSLKTQSYFNAAHFLTNYKGKCENLHGHRWQVIVYLYKENLSSQGEDKDMLIDFGEFKQIVRAEVKKFDHTFIVEENSLHPETVRALEQETFKLTFVPFRTTSENFARYFYQRFCALGLPVVRVEVDETPHNCAIYEA</sequence>
<proteinExistence type="inferred from homology"/>
<name>F1T3U8_9ACTN</name>
<comment type="catalytic activity">
    <reaction evidence="6">
        <text>7,8-dihydroneopterin 3'-triphosphate + H2O = 6-carboxy-5,6,7,8-tetrahydropterin + triphosphate + acetaldehyde + 2 H(+)</text>
        <dbReference type="Rhea" id="RHEA:27966"/>
        <dbReference type="ChEBI" id="CHEBI:15343"/>
        <dbReference type="ChEBI" id="CHEBI:15377"/>
        <dbReference type="ChEBI" id="CHEBI:15378"/>
        <dbReference type="ChEBI" id="CHEBI:18036"/>
        <dbReference type="ChEBI" id="CHEBI:58462"/>
        <dbReference type="ChEBI" id="CHEBI:61032"/>
        <dbReference type="EC" id="4.1.2.50"/>
    </reaction>
</comment>
<dbReference type="eggNOG" id="COG0720">
    <property type="taxonomic scope" value="Bacteria"/>
</dbReference>
<dbReference type="PANTHER" id="PTHR12589:SF8">
    <property type="entry name" value="6-CARBOXY-5,6,7,8-TETRAHYDROPTERIN SYNTHASE"/>
    <property type="match status" value="1"/>
</dbReference>